<comment type="caution">
    <text evidence="5">The sequence shown here is derived from an EMBL/GenBank/DDBJ whole genome shotgun (WGS) entry which is preliminary data.</text>
</comment>
<dbReference type="AlphaFoldDB" id="A0A9Q3VUB3"/>
<organism evidence="5 6">
    <name type="scientific">Streptomyces guryensis</name>
    <dbReference type="NCBI Taxonomy" id="2886947"/>
    <lineage>
        <taxon>Bacteria</taxon>
        <taxon>Bacillati</taxon>
        <taxon>Actinomycetota</taxon>
        <taxon>Actinomycetes</taxon>
        <taxon>Kitasatosporales</taxon>
        <taxon>Streptomycetaceae</taxon>
        <taxon>Streptomyces</taxon>
    </lineage>
</organism>
<feature type="region of interest" description="Disordered" evidence="1">
    <location>
        <begin position="342"/>
        <end position="372"/>
    </location>
</feature>
<evidence type="ECO:0000259" key="4">
    <source>
        <dbReference type="Pfam" id="PF13386"/>
    </source>
</evidence>
<dbReference type="GO" id="GO:0006824">
    <property type="term" value="P:cobalt ion transport"/>
    <property type="evidence" value="ECO:0007669"/>
    <property type="project" value="UniProtKB-KW"/>
</dbReference>
<dbReference type="GO" id="GO:0010045">
    <property type="term" value="P:response to nickel cation"/>
    <property type="evidence" value="ECO:0007669"/>
    <property type="project" value="TreeGrafter"/>
</dbReference>
<evidence type="ECO:0000256" key="1">
    <source>
        <dbReference type="SAM" id="MobiDB-lite"/>
    </source>
</evidence>
<dbReference type="GO" id="GO:0005886">
    <property type="term" value="C:plasma membrane"/>
    <property type="evidence" value="ECO:0007669"/>
    <property type="project" value="UniProtKB-SubCell"/>
</dbReference>
<evidence type="ECO:0000256" key="2">
    <source>
        <dbReference type="SAM" id="Phobius"/>
    </source>
</evidence>
<accession>A0A9Q3VUB3</accession>
<dbReference type="PANTHER" id="PTHR40659">
    <property type="entry name" value="NICKEL/COBALT EFFLUX SYSTEM RCNA"/>
    <property type="match status" value="1"/>
</dbReference>
<dbReference type="EMBL" id="JAJSBI010000016">
    <property type="protein sequence ID" value="MCD9877538.1"/>
    <property type="molecule type" value="Genomic_DNA"/>
</dbReference>
<feature type="transmembrane region" description="Helical" evidence="2">
    <location>
        <begin position="239"/>
        <end position="261"/>
    </location>
</feature>
<feature type="signal peptide" evidence="3">
    <location>
        <begin position="1"/>
        <end position="30"/>
    </location>
</feature>
<feature type="transmembrane region" description="Helical" evidence="2">
    <location>
        <begin position="532"/>
        <end position="554"/>
    </location>
</feature>
<evidence type="ECO:0000256" key="3">
    <source>
        <dbReference type="SAM" id="SignalP"/>
    </source>
</evidence>
<feature type="transmembrane region" description="Helical" evidence="2">
    <location>
        <begin position="317"/>
        <end position="337"/>
    </location>
</feature>
<evidence type="ECO:0000313" key="6">
    <source>
        <dbReference type="Proteomes" id="UP001108029"/>
    </source>
</evidence>
<feature type="transmembrane region" description="Helical" evidence="2">
    <location>
        <begin position="482"/>
        <end position="511"/>
    </location>
</feature>
<gene>
    <name evidence="5" type="ORF">LJ657_28715</name>
</gene>
<protein>
    <submittedName>
        <fullName evidence="5">Nickel transporter</fullName>
    </submittedName>
</protein>
<dbReference type="PROSITE" id="PS51257">
    <property type="entry name" value="PROKAR_LIPOPROTEIN"/>
    <property type="match status" value="1"/>
</dbReference>
<feature type="domain" description="Urease accessory protein UreH-like transmembrane" evidence="4">
    <location>
        <begin position="449"/>
        <end position="520"/>
    </location>
</feature>
<dbReference type="InterPro" id="IPR051224">
    <property type="entry name" value="NiCoT_RcnA"/>
</dbReference>
<name>A0A9Q3VUB3_9ACTN</name>
<dbReference type="PANTHER" id="PTHR40659:SF1">
    <property type="entry name" value="NICKEL_COBALT EFFLUX SYSTEM RCNA"/>
    <property type="match status" value="1"/>
</dbReference>
<feature type="chain" id="PRO_5040472502" evidence="3">
    <location>
        <begin position="31"/>
        <end position="562"/>
    </location>
</feature>
<dbReference type="GO" id="GO:0032025">
    <property type="term" value="P:response to cobalt ion"/>
    <property type="evidence" value="ECO:0007669"/>
    <property type="project" value="TreeGrafter"/>
</dbReference>
<dbReference type="Pfam" id="PF13386">
    <property type="entry name" value="DsbD_2"/>
    <property type="match status" value="1"/>
</dbReference>
<dbReference type="Proteomes" id="UP001108029">
    <property type="component" value="Unassembled WGS sequence"/>
</dbReference>
<proteinExistence type="predicted"/>
<keyword evidence="3" id="KW-0732">Signal</keyword>
<evidence type="ECO:0000313" key="5">
    <source>
        <dbReference type="EMBL" id="MCD9877538.1"/>
    </source>
</evidence>
<keyword evidence="2" id="KW-1133">Transmembrane helix</keyword>
<keyword evidence="6" id="KW-1185">Reference proteome</keyword>
<dbReference type="GO" id="GO:0015099">
    <property type="term" value="F:nickel cation transmembrane transporter activity"/>
    <property type="evidence" value="ECO:0007669"/>
    <property type="project" value="TreeGrafter"/>
</dbReference>
<keyword evidence="2" id="KW-0472">Membrane</keyword>
<dbReference type="GO" id="GO:0046583">
    <property type="term" value="F:monoatomic cation efflux transmembrane transporter activity"/>
    <property type="evidence" value="ECO:0007669"/>
    <property type="project" value="TreeGrafter"/>
</dbReference>
<feature type="transmembrane region" description="Helical" evidence="2">
    <location>
        <begin position="455"/>
        <end position="476"/>
    </location>
</feature>
<dbReference type="RefSeq" id="WP_232651726.1">
    <property type="nucleotide sequence ID" value="NZ_JAJSBI010000016.1"/>
</dbReference>
<feature type="region of interest" description="Disordered" evidence="1">
    <location>
        <begin position="389"/>
        <end position="445"/>
    </location>
</feature>
<sequence length="562" mass="58177">MTPRRLLASSGAVLTAACALALVPSTGASAHPLGNFTVNRYDGLVAAPGKLRVDHVEDLAEIPATQAKPDIKRLGMAEWAKERCAKAAEGSKVTVDGRAAALAVGSSRAQLRPGQAGLNTLRVECRLTAPLPEGETVAVGFHSEGATSGPGWREITARGDRMTLTATDVPRTSVSHELTSYPKELLSSPADTSTASLRVRPGGPALVEERQDAPAASVLPRGADRWTQALNNLVARHDLTFGFAALSLLIAVVLGAMHALAPGHGKTLMAATAAARGGRARLKDVMPLAASVTVTHTLGVVALGLLVTAGSAAAPSVIAWLGIASGVMVTCAGATLVRRAWRNRGPGHGHTHDHDHPHPHGPGGHTHPHTTAEPGERALVLVAAHAEPATTTAETHTHTHSPGHPHDHDHEHPHSHDHDHSHTHHSDHPHPHTVEHTHGGFTHTHSVAPTLRGTILLGFAGGLVPSPSAVVVLVGASALGQAWFGLLLVVAYGVGLALTLTAAGFAVVKLGTGMNRVLDRRPRWTTHPMAVLIRRTAPLGSAFLVVSLGIGLVLKGAASALG</sequence>
<dbReference type="InterPro" id="IPR039447">
    <property type="entry name" value="UreH-like_TM_dom"/>
</dbReference>
<feature type="transmembrane region" description="Helical" evidence="2">
    <location>
        <begin position="288"/>
        <end position="311"/>
    </location>
</feature>
<feature type="compositionally biased region" description="Basic and acidic residues" evidence="1">
    <location>
        <begin position="404"/>
        <end position="438"/>
    </location>
</feature>
<reference evidence="5" key="1">
    <citation type="submission" date="2021-12" db="EMBL/GenBank/DDBJ databases">
        <authorList>
            <person name="Lee J.-H."/>
            <person name="Kim S.-B."/>
        </authorList>
    </citation>
    <scope>NUCLEOTIDE SEQUENCE</scope>
    <source>
        <strain evidence="5">NR30</strain>
    </source>
</reference>
<keyword evidence="2" id="KW-0812">Transmembrane</keyword>